<evidence type="ECO:0000256" key="5">
    <source>
        <dbReference type="ARBA" id="ARBA00022989"/>
    </source>
</evidence>
<evidence type="ECO:0000256" key="2">
    <source>
        <dbReference type="ARBA" id="ARBA00022448"/>
    </source>
</evidence>
<keyword evidence="6 7" id="KW-0472">Membrane</keyword>
<dbReference type="GO" id="GO:0055085">
    <property type="term" value="P:transmembrane transport"/>
    <property type="evidence" value="ECO:0007669"/>
    <property type="project" value="InterPro"/>
</dbReference>
<dbReference type="InterPro" id="IPR004776">
    <property type="entry name" value="Mem_transp_PIN-like"/>
</dbReference>
<dbReference type="PANTHER" id="PTHR36838">
    <property type="entry name" value="AUXIN EFFLUX CARRIER FAMILY PROTEIN"/>
    <property type="match status" value="1"/>
</dbReference>
<dbReference type="EMBL" id="JAODNV010000015">
    <property type="protein sequence ID" value="MCT8991363.1"/>
    <property type="molecule type" value="Genomic_DNA"/>
</dbReference>
<feature type="transmembrane region" description="Helical" evidence="7">
    <location>
        <begin position="65"/>
        <end position="84"/>
    </location>
</feature>
<evidence type="ECO:0000256" key="6">
    <source>
        <dbReference type="ARBA" id="ARBA00023136"/>
    </source>
</evidence>
<sequence>MSALLSVILPIFVLIGVGFTAVRTRYVPSSVVEALGAFVLNFALPAVILHALLQQDLQRTLDWGYIFAYAAGSLIAFVAILALFRLAMGKSLSHAAAAALGASASNSGFVGFPVASLALGAPALAALPLSMLVENIIIIPLALALGEASTQKGEGLRDILSGTLRRLSRTPLIVAIFMGVVLSAAGVSLPQPLSTALKMMADASVPCALFVVGGTLAGLKAGSIAGDIMAIVAGKLLLHPLAVGAGFLLAGDVPAELMAAGLILASSPMLTVYPILGARLGHGGMCAAALLIATTASFLTLIAVLGLVRP</sequence>
<dbReference type="PANTHER" id="PTHR36838:SF1">
    <property type="entry name" value="SLR1864 PROTEIN"/>
    <property type="match status" value="1"/>
</dbReference>
<evidence type="ECO:0000256" key="3">
    <source>
        <dbReference type="ARBA" id="ARBA00022475"/>
    </source>
</evidence>
<evidence type="ECO:0000256" key="4">
    <source>
        <dbReference type="ARBA" id="ARBA00022692"/>
    </source>
</evidence>
<feature type="transmembrane region" description="Helical" evidence="7">
    <location>
        <begin position="167"/>
        <end position="187"/>
    </location>
</feature>
<comment type="subcellular location">
    <subcellularLocation>
        <location evidence="1">Membrane</location>
        <topology evidence="1">Multi-pass membrane protein</topology>
    </subcellularLocation>
</comment>
<evidence type="ECO:0000313" key="9">
    <source>
        <dbReference type="Proteomes" id="UP001149009"/>
    </source>
</evidence>
<feature type="transmembrane region" description="Helical" evidence="7">
    <location>
        <begin position="231"/>
        <end position="251"/>
    </location>
</feature>
<dbReference type="Proteomes" id="UP001149009">
    <property type="component" value="Unassembled WGS sequence"/>
</dbReference>
<keyword evidence="4 7" id="KW-0812">Transmembrane</keyword>
<evidence type="ECO:0000256" key="1">
    <source>
        <dbReference type="ARBA" id="ARBA00004141"/>
    </source>
</evidence>
<feature type="transmembrane region" description="Helical" evidence="7">
    <location>
        <begin position="257"/>
        <end position="276"/>
    </location>
</feature>
<name>A0A9X2X9Q7_9HYPH</name>
<keyword evidence="3" id="KW-1003">Cell membrane</keyword>
<feature type="transmembrane region" description="Helical" evidence="7">
    <location>
        <begin position="6"/>
        <end position="22"/>
    </location>
</feature>
<accession>A0A9X2X9Q7</accession>
<comment type="caution">
    <text evidence="8">The sequence shown here is derived from an EMBL/GenBank/DDBJ whole genome shotgun (WGS) entry which is preliminary data.</text>
</comment>
<feature type="transmembrane region" description="Helical" evidence="7">
    <location>
        <begin position="288"/>
        <end position="308"/>
    </location>
</feature>
<feature type="transmembrane region" description="Helical" evidence="7">
    <location>
        <begin position="125"/>
        <end position="146"/>
    </location>
</feature>
<dbReference type="AlphaFoldDB" id="A0A9X2X9Q7"/>
<dbReference type="GO" id="GO:0016020">
    <property type="term" value="C:membrane"/>
    <property type="evidence" value="ECO:0007669"/>
    <property type="project" value="UniProtKB-SubCell"/>
</dbReference>
<gene>
    <name evidence="8" type="ORF">NYR54_13850</name>
</gene>
<feature type="transmembrane region" description="Helical" evidence="7">
    <location>
        <begin position="96"/>
        <end position="119"/>
    </location>
</feature>
<evidence type="ECO:0000313" key="8">
    <source>
        <dbReference type="EMBL" id="MCT8991363.1"/>
    </source>
</evidence>
<keyword evidence="9" id="KW-1185">Reference proteome</keyword>
<dbReference type="Pfam" id="PF03547">
    <property type="entry name" value="Mem_trans"/>
    <property type="match status" value="1"/>
</dbReference>
<dbReference type="RefSeq" id="WP_261516288.1">
    <property type="nucleotide sequence ID" value="NZ_JAODNV010000015.1"/>
</dbReference>
<organism evidence="8 9">
    <name type="scientific">Chelativorans petroleitrophicus</name>
    <dbReference type="NCBI Taxonomy" id="2975484"/>
    <lineage>
        <taxon>Bacteria</taxon>
        <taxon>Pseudomonadati</taxon>
        <taxon>Pseudomonadota</taxon>
        <taxon>Alphaproteobacteria</taxon>
        <taxon>Hyphomicrobiales</taxon>
        <taxon>Phyllobacteriaceae</taxon>
        <taxon>Chelativorans</taxon>
    </lineage>
</organism>
<feature type="transmembrane region" description="Helical" evidence="7">
    <location>
        <begin position="34"/>
        <end position="53"/>
    </location>
</feature>
<proteinExistence type="predicted"/>
<keyword evidence="5 7" id="KW-1133">Transmembrane helix</keyword>
<reference evidence="8" key="1">
    <citation type="submission" date="2022-08" db="EMBL/GenBank/DDBJ databases">
        <title>Chelativorans sichuanense sp. nov., a paraffin oil-degrading bacterium isolated from a mixture of oil-based drill cuttings and paddy soil.</title>
        <authorList>
            <person name="Yu J."/>
            <person name="Liu H."/>
            <person name="Chen Q."/>
        </authorList>
    </citation>
    <scope>NUCLEOTIDE SEQUENCE</scope>
    <source>
        <strain evidence="8">SCAU 2101</strain>
    </source>
</reference>
<protein>
    <submittedName>
        <fullName evidence="8">AEC family transporter</fullName>
    </submittedName>
</protein>
<keyword evidence="2" id="KW-0813">Transport</keyword>
<evidence type="ECO:0000256" key="7">
    <source>
        <dbReference type="SAM" id="Phobius"/>
    </source>
</evidence>